<dbReference type="Proteomes" id="UP000701853">
    <property type="component" value="Chromosome 12"/>
</dbReference>
<dbReference type="OrthoDB" id="610608at2759"/>
<protein>
    <submittedName>
        <fullName evidence="1">Uncharacterized protein</fullName>
    </submittedName>
</protein>
<evidence type="ECO:0000313" key="1">
    <source>
        <dbReference type="EMBL" id="KAG8475197.1"/>
    </source>
</evidence>
<gene>
    <name evidence="1" type="ORF">CXB51_031771</name>
</gene>
<proteinExistence type="predicted"/>
<sequence>MDPKSLCGLELYNNVLMRYVKASSAYLGKQEDVIDFDITCYRSKDPMAPRLYQDVYKNGGEFLKVKNTNRPLRLFSSEWADQVLGQKKWVHHIERMVYFGRTVYLFPRCLLCSEQGLSCRPGKAFTDARVCAKN</sequence>
<keyword evidence="2" id="KW-1185">Reference proteome</keyword>
<reference evidence="1 2" key="1">
    <citation type="journal article" date="2021" name="bioRxiv">
        <title>The Gossypium anomalum genome as a resource for cotton improvement and evolutionary analysis of hybrid incompatibility.</title>
        <authorList>
            <person name="Grover C.E."/>
            <person name="Yuan D."/>
            <person name="Arick M.A."/>
            <person name="Miller E.R."/>
            <person name="Hu G."/>
            <person name="Peterson D.G."/>
            <person name="Wendel J.F."/>
            <person name="Udall J.A."/>
        </authorList>
    </citation>
    <scope>NUCLEOTIDE SEQUENCE [LARGE SCALE GENOMIC DNA]</scope>
    <source>
        <strain evidence="1">JFW-Udall</strain>
        <tissue evidence="1">Leaf</tissue>
    </source>
</reference>
<name>A0A8J5Y7F4_9ROSI</name>
<dbReference type="EMBL" id="JAHUZN010000012">
    <property type="protein sequence ID" value="KAG8475197.1"/>
    <property type="molecule type" value="Genomic_DNA"/>
</dbReference>
<dbReference type="AlphaFoldDB" id="A0A8J5Y7F4"/>
<evidence type="ECO:0000313" key="2">
    <source>
        <dbReference type="Proteomes" id="UP000701853"/>
    </source>
</evidence>
<comment type="caution">
    <text evidence="1">The sequence shown here is derived from an EMBL/GenBank/DDBJ whole genome shotgun (WGS) entry which is preliminary data.</text>
</comment>
<organism evidence="1 2">
    <name type="scientific">Gossypium anomalum</name>
    <dbReference type="NCBI Taxonomy" id="47600"/>
    <lineage>
        <taxon>Eukaryota</taxon>
        <taxon>Viridiplantae</taxon>
        <taxon>Streptophyta</taxon>
        <taxon>Embryophyta</taxon>
        <taxon>Tracheophyta</taxon>
        <taxon>Spermatophyta</taxon>
        <taxon>Magnoliopsida</taxon>
        <taxon>eudicotyledons</taxon>
        <taxon>Gunneridae</taxon>
        <taxon>Pentapetalae</taxon>
        <taxon>rosids</taxon>
        <taxon>malvids</taxon>
        <taxon>Malvales</taxon>
        <taxon>Malvaceae</taxon>
        <taxon>Malvoideae</taxon>
        <taxon>Gossypium</taxon>
    </lineage>
</organism>
<accession>A0A8J5Y7F4</accession>